<comment type="caution">
    <text evidence="2">The sequence shown here is derived from an EMBL/GenBank/DDBJ whole genome shotgun (WGS) entry which is preliminary data.</text>
</comment>
<name>A0ABT8BNC2_9HYPH</name>
<accession>A0ABT8BNC2</accession>
<gene>
    <name evidence="2" type="ORF">QWZ12_19160</name>
</gene>
<dbReference type="CDD" id="cd06578">
    <property type="entry name" value="HemD"/>
    <property type="match status" value="1"/>
</dbReference>
<dbReference type="RefSeq" id="WP_238221824.1">
    <property type="nucleotide sequence ID" value="NZ_BPQD01000002.1"/>
</dbReference>
<keyword evidence="3" id="KW-1185">Reference proteome</keyword>
<proteinExistence type="predicted"/>
<organism evidence="2 3">
    <name type="scientific">Methylobacterium adhaesivum</name>
    <dbReference type="NCBI Taxonomy" id="333297"/>
    <lineage>
        <taxon>Bacteria</taxon>
        <taxon>Pseudomonadati</taxon>
        <taxon>Pseudomonadota</taxon>
        <taxon>Alphaproteobacteria</taxon>
        <taxon>Hyphomicrobiales</taxon>
        <taxon>Methylobacteriaceae</taxon>
        <taxon>Methylobacterium</taxon>
    </lineage>
</organism>
<dbReference type="Pfam" id="PF02602">
    <property type="entry name" value="HEM4"/>
    <property type="match status" value="1"/>
</dbReference>
<keyword evidence="2" id="KW-0456">Lyase</keyword>
<evidence type="ECO:0000259" key="1">
    <source>
        <dbReference type="Pfam" id="PF02602"/>
    </source>
</evidence>
<evidence type="ECO:0000313" key="2">
    <source>
        <dbReference type="EMBL" id="MDN3592719.1"/>
    </source>
</evidence>
<dbReference type="SUPFAM" id="SSF69618">
    <property type="entry name" value="HemD-like"/>
    <property type="match status" value="1"/>
</dbReference>
<dbReference type="EMBL" id="JAUFPX010000018">
    <property type="protein sequence ID" value="MDN3592719.1"/>
    <property type="molecule type" value="Genomic_DNA"/>
</dbReference>
<sequence length="238" mass="23970">MRIWVARPEPGATRTGQRLVAMGLTPLVAPVLTICPTGSALPEGAFAGLLLTSANGVAALNAADRMRFATIPVFAVGGRTATLARRAGLADVREAGGDAVRLAALVCASLPAGSALLHVTGAEGKTEPALSLRAAGHPVTAVVAYAAEAQPVLPPAVADALAARPPSLDAVLHYSRRSAETALALTRQAGRSGAFGVLRHYCLSGDVAAPLVEAGFATCLVAARPDEETLLAGLMAGT</sequence>
<evidence type="ECO:0000313" key="3">
    <source>
        <dbReference type="Proteomes" id="UP001224644"/>
    </source>
</evidence>
<dbReference type="Proteomes" id="UP001224644">
    <property type="component" value="Unassembled WGS sequence"/>
</dbReference>
<dbReference type="Gene3D" id="3.40.50.10090">
    <property type="match status" value="2"/>
</dbReference>
<protein>
    <submittedName>
        <fullName evidence="2">Uroporphyrinogen-III synthase</fullName>
        <ecNumber evidence="2">4.2.1.75</ecNumber>
    </submittedName>
</protein>
<reference evidence="3" key="1">
    <citation type="journal article" date="2019" name="Int. J. Syst. Evol. Microbiol.">
        <title>The Global Catalogue of Microorganisms (GCM) 10K type strain sequencing project: providing services to taxonomists for standard genome sequencing and annotation.</title>
        <authorList>
            <consortium name="The Broad Institute Genomics Platform"/>
            <consortium name="The Broad Institute Genome Sequencing Center for Infectious Disease"/>
            <person name="Wu L."/>
            <person name="Ma J."/>
        </authorList>
    </citation>
    <scope>NUCLEOTIDE SEQUENCE [LARGE SCALE GENOMIC DNA]</scope>
    <source>
        <strain evidence="3">CECT 7069</strain>
    </source>
</reference>
<dbReference type="InterPro" id="IPR036108">
    <property type="entry name" value="4pyrrol_syn_uPrphyn_synt_sf"/>
</dbReference>
<dbReference type="EC" id="4.2.1.75" evidence="2"/>
<dbReference type="GO" id="GO:0004852">
    <property type="term" value="F:uroporphyrinogen-III synthase activity"/>
    <property type="evidence" value="ECO:0007669"/>
    <property type="project" value="UniProtKB-EC"/>
</dbReference>
<feature type="domain" description="Tetrapyrrole biosynthesis uroporphyrinogen III synthase" evidence="1">
    <location>
        <begin position="17"/>
        <end position="231"/>
    </location>
</feature>
<dbReference type="InterPro" id="IPR003754">
    <property type="entry name" value="4pyrrol_synth_uPrphyn_synth"/>
</dbReference>